<organism evidence="1 2">
    <name type="scientific">Sphingopyxis bauzanensis</name>
    <dbReference type="NCBI Taxonomy" id="651663"/>
    <lineage>
        <taxon>Bacteria</taxon>
        <taxon>Pseudomonadati</taxon>
        <taxon>Pseudomonadota</taxon>
        <taxon>Alphaproteobacteria</taxon>
        <taxon>Sphingomonadales</taxon>
        <taxon>Sphingomonadaceae</taxon>
        <taxon>Sphingopyxis</taxon>
    </lineage>
</organism>
<accession>A0A246JVN7</accession>
<keyword evidence="2" id="KW-1185">Reference proteome</keyword>
<gene>
    <name evidence="1" type="ORF">CDQ92_08455</name>
</gene>
<proteinExistence type="predicted"/>
<sequence>MRGDLEAAQANVAALQGSDSKSALAVKASGQLGALETAIASGDASAARSALADFRKERGHRTELAAALVNPAPTTAPPAEEAISLVTGSQPIDLREG</sequence>
<evidence type="ECO:0000313" key="2">
    <source>
        <dbReference type="Proteomes" id="UP000197361"/>
    </source>
</evidence>
<dbReference type="EMBL" id="NISK01000002">
    <property type="protein sequence ID" value="OWQ97098.1"/>
    <property type="molecule type" value="Genomic_DNA"/>
</dbReference>
<comment type="caution">
    <text evidence="1">The sequence shown here is derived from an EMBL/GenBank/DDBJ whole genome shotgun (WGS) entry which is preliminary data.</text>
</comment>
<reference evidence="1 2" key="1">
    <citation type="journal article" date="2010" name="Int. J. Syst. Evol. Microbiol.">
        <title>Sphingopyxis bauzanensis sp. nov., a psychrophilic bacterium isolated from soil.</title>
        <authorList>
            <person name="Zhang D.C."/>
            <person name="Liu H.C."/>
            <person name="Xin Y.H."/>
            <person name="Zhou Y.G."/>
            <person name="Schinner F."/>
            <person name="Margesin R."/>
        </authorList>
    </citation>
    <scope>NUCLEOTIDE SEQUENCE [LARGE SCALE GENOMIC DNA]</scope>
    <source>
        <strain evidence="1 2">DSM 22271</strain>
    </source>
</reference>
<dbReference type="Proteomes" id="UP000197361">
    <property type="component" value="Unassembled WGS sequence"/>
</dbReference>
<protein>
    <submittedName>
        <fullName evidence="1">Uncharacterized protein</fullName>
    </submittedName>
</protein>
<dbReference type="AlphaFoldDB" id="A0A246JVN7"/>
<evidence type="ECO:0000313" key="1">
    <source>
        <dbReference type="EMBL" id="OWQ97098.1"/>
    </source>
</evidence>
<name>A0A246JVN7_9SPHN</name>